<proteinExistence type="predicted"/>
<dbReference type="InParanoid" id="G2QA07"/>
<evidence type="ECO:0000313" key="2">
    <source>
        <dbReference type="EMBL" id="AEO56611.1"/>
    </source>
</evidence>
<dbReference type="HOGENOM" id="CLU_022438_0_0_1"/>
<feature type="compositionally biased region" description="Low complexity" evidence="1">
    <location>
        <begin position="648"/>
        <end position="662"/>
    </location>
</feature>
<feature type="compositionally biased region" description="Low complexity" evidence="1">
    <location>
        <begin position="595"/>
        <end position="608"/>
    </location>
</feature>
<feature type="region of interest" description="Disordered" evidence="1">
    <location>
        <begin position="526"/>
        <end position="632"/>
    </location>
</feature>
<feature type="compositionally biased region" description="Basic and acidic residues" evidence="1">
    <location>
        <begin position="310"/>
        <end position="323"/>
    </location>
</feature>
<dbReference type="OMA" id="GARASFY"/>
<feature type="compositionally biased region" description="Acidic residues" evidence="1">
    <location>
        <begin position="609"/>
        <end position="618"/>
    </location>
</feature>
<sequence>MDDPWGSPWATAEGDRELKPGSPAKSDIVPPPRAFLPASSSPRVPAIVEQSPWGGDDVGFGEWTTASDAATHSVWAAPWGGSSPNLPATPRDDLLGKSSPITLPGSIATPGPANGSRLRQPSPDPWGSGFSSHRSSHDAVTTPRLVVESASPADSPIDTLKENPFGIREEAVWDKFETKTEEFTAAQTTTIPEPTAATRDPTEGEGVEDYETTPASVSGDDARLSVESNRQTRGDRSSTPSNENTDHEGERPDSPITSVDEEQRSSRFSTRKLSGKVQELVVKFDGLARAASEEHPPIARTRSISPSVSSKKDGREDDPRDAVDDADFGESEDADAVADGDTDERAMEPPSQPEQPAPNQHRREHSGANDASTALLPPLPDSPSPIAKFGPLDFHVDLELVTKLFPPTAAELSHEAKVDREVLDHVINDSFTEISQRKTWYRISRLGSTRRHDAGDDESYRRVAWPSSTVHDETIKIVRRWMEEDSIAGRIALGGRVSKTQKNMFGWDSSAEPVALDAVFKKKSSHTRAALSQPPPASTLSLELADASATHSPQRPTHRASGSVGPAVPSFGWNTGSLAPSSQTSTTGMIPEPPNATASAPAPTTSQTADEDDDDEWGEMVSSPVTSQPTTAGPVVQELGAVGIFSQTGGPAPTPSDAAAPSVTELPPAKPAPQGQASTINSKFVEHPGGSLGSEGSAAQSLESTTTHDLSQRPPPPEAGQPPNADLQIAHERMAEQILASLPDLSYMLR</sequence>
<dbReference type="OrthoDB" id="3941134at2759"/>
<feature type="region of interest" description="Disordered" evidence="1">
    <location>
        <begin position="1"/>
        <end position="382"/>
    </location>
</feature>
<dbReference type="KEGG" id="mtm:MYCTH_2301714"/>
<dbReference type="GeneID" id="11510661"/>
<keyword evidence="3" id="KW-1185">Reference proteome</keyword>
<gene>
    <name evidence="2" type="ORF">MYCTH_2301714</name>
</gene>
<feature type="compositionally biased region" description="Polar residues" evidence="1">
    <location>
        <begin position="697"/>
        <end position="709"/>
    </location>
</feature>
<dbReference type="Proteomes" id="UP000007322">
    <property type="component" value="Chromosome 2"/>
</dbReference>
<dbReference type="RefSeq" id="XP_003661856.1">
    <property type="nucleotide sequence ID" value="XM_003661808.1"/>
</dbReference>
<dbReference type="AlphaFoldDB" id="G2QA07"/>
<protein>
    <submittedName>
        <fullName evidence="2">Uncharacterized protein</fullName>
    </submittedName>
</protein>
<feature type="compositionally biased region" description="Basic and acidic residues" evidence="1">
    <location>
        <begin position="220"/>
        <end position="236"/>
    </location>
</feature>
<dbReference type="VEuPathDB" id="FungiDB:MYCTH_2301714"/>
<dbReference type="eggNOG" id="ENOG502SBSC">
    <property type="taxonomic scope" value="Eukaryota"/>
</dbReference>
<feature type="region of interest" description="Disordered" evidence="1">
    <location>
        <begin position="645"/>
        <end position="732"/>
    </location>
</feature>
<name>G2QA07_THET4</name>
<feature type="compositionally biased region" description="Polar residues" evidence="1">
    <location>
        <begin position="572"/>
        <end position="588"/>
    </location>
</feature>
<evidence type="ECO:0000256" key="1">
    <source>
        <dbReference type="SAM" id="MobiDB-lite"/>
    </source>
</evidence>
<reference evidence="2 3" key="1">
    <citation type="journal article" date="2011" name="Nat. Biotechnol.">
        <title>Comparative genomic analysis of the thermophilic biomass-degrading fungi Myceliophthora thermophila and Thielavia terrestris.</title>
        <authorList>
            <person name="Berka R.M."/>
            <person name="Grigoriev I.V."/>
            <person name="Otillar R."/>
            <person name="Salamov A."/>
            <person name="Grimwood J."/>
            <person name="Reid I."/>
            <person name="Ishmael N."/>
            <person name="John T."/>
            <person name="Darmond C."/>
            <person name="Moisan M.-C."/>
            <person name="Henrissat B."/>
            <person name="Coutinho P.M."/>
            <person name="Lombard V."/>
            <person name="Natvig D.O."/>
            <person name="Lindquist E."/>
            <person name="Schmutz J."/>
            <person name="Lucas S."/>
            <person name="Harris P."/>
            <person name="Powlowski J."/>
            <person name="Bellemare A."/>
            <person name="Taylor D."/>
            <person name="Butler G."/>
            <person name="de Vries R.P."/>
            <person name="Allijn I.E."/>
            <person name="van den Brink J."/>
            <person name="Ushinsky S."/>
            <person name="Storms R."/>
            <person name="Powell A.J."/>
            <person name="Paulsen I.T."/>
            <person name="Elbourne L.D.H."/>
            <person name="Baker S.E."/>
            <person name="Magnuson J."/>
            <person name="LaBoissiere S."/>
            <person name="Clutterbuck A.J."/>
            <person name="Martinez D."/>
            <person name="Wogulis M."/>
            <person name="de Leon A.L."/>
            <person name="Rey M.W."/>
            <person name="Tsang A."/>
        </authorList>
    </citation>
    <scope>NUCLEOTIDE SEQUENCE [LARGE SCALE GENOMIC DNA]</scope>
    <source>
        <strain evidence="3">ATCC 42464 / BCRC 31852 / DSM 1799</strain>
    </source>
</reference>
<organism evidence="2 3">
    <name type="scientific">Thermothelomyces thermophilus (strain ATCC 42464 / BCRC 31852 / DSM 1799)</name>
    <name type="common">Sporotrichum thermophile</name>
    <dbReference type="NCBI Taxonomy" id="573729"/>
    <lineage>
        <taxon>Eukaryota</taxon>
        <taxon>Fungi</taxon>
        <taxon>Dikarya</taxon>
        <taxon>Ascomycota</taxon>
        <taxon>Pezizomycotina</taxon>
        <taxon>Sordariomycetes</taxon>
        <taxon>Sordariomycetidae</taxon>
        <taxon>Sordariales</taxon>
        <taxon>Chaetomiaceae</taxon>
        <taxon>Thermothelomyces</taxon>
    </lineage>
</organism>
<feature type="compositionally biased region" description="Basic and acidic residues" evidence="1">
    <location>
        <begin position="167"/>
        <end position="182"/>
    </location>
</feature>
<evidence type="ECO:0000313" key="3">
    <source>
        <dbReference type="Proteomes" id="UP000007322"/>
    </source>
</evidence>
<feature type="compositionally biased region" description="Basic and acidic residues" evidence="1">
    <location>
        <begin position="244"/>
        <end position="253"/>
    </location>
</feature>
<dbReference type="EMBL" id="CP003003">
    <property type="protein sequence ID" value="AEO56611.1"/>
    <property type="molecule type" value="Genomic_DNA"/>
</dbReference>
<accession>G2QA07</accession>
<feature type="compositionally biased region" description="Acidic residues" evidence="1">
    <location>
        <begin position="324"/>
        <end position="342"/>
    </location>
</feature>